<dbReference type="Pfam" id="PF14326">
    <property type="entry name" value="DUF4384"/>
    <property type="match status" value="1"/>
</dbReference>
<dbReference type="EMBL" id="FP929003">
    <property type="protein sequence ID" value="CBK41747.1"/>
    <property type="molecule type" value="Genomic_DNA"/>
</dbReference>
<keyword evidence="3" id="KW-1185">Reference proteome</keyword>
<dbReference type="Proteomes" id="UP000001660">
    <property type="component" value="Chromosome"/>
</dbReference>
<dbReference type="STRING" id="330214.NIDE2027"/>
<dbReference type="PANTHER" id="PTHR36194:SF1">
    <property type="entry name" value="S-LAYER-LIKE PROTEIN"/>
    <property type="match status" value="1"/>
</dbReference>
<evidence type="ECO:0000259" key="1">
    <source>
        <dbReference type="Pfam" id="PF14326"/>
    </source>
</evidence>
<dbReference type="PANTHER" id="PTHR36194">
    <property type="entry name" value="S-LAYER-LIKE PROTEIN"/>
    <property type="match status" value="1"/>
</dbReference>
<dbReference type="InterPro" id="IPR038180">
    <property type="entry name" value="FlgT_N_sf"/>
</dbReference>
<feature type="domain" description="DUF4384" evidence="1">
    <location>
        <begin position="173"/>
        <end position="249"/>
    </location>
</feature>
<evidence type="ECO:0000313" key="3">
    <source>
        <dbReference type="Proteomes" id="UP000001660"/>
    </source>
</evidence>
<gene>
    <name evidence="2" type="ORF">NIDE2027</name>
</gene>
<dbReference type="Gene3D" id="3.30.1660.40">
    <property type="entry name" value="FlgT, N-terminal domain"/>
    <property type="match status" value="1"/>
</dbReference>
<dbReference type="AlphaFoldDB" id="D8PET8"/>
<dbReference type="InterPro" id="IPR025493">
    <property type="entry name" value="DUF4384"/>
</dbReference>
<evidence type="ECO:0000313" key="2">
    <source>
        <dbReference type="EMBL" id="CBK41747.1"/>
    </source>
</evidence>
<dbReference type="KEGG" id="nde:NIDE2027"/>
<dbReference type="OrthoDB" id="9791419at2"/>
<name>D8PET8_9BACT</name>
<dbReference type="HOGENOM" id="CLU_890497_0_0_0"/>
<protein>
    <recommendedName>
        <fullName evidence="1">DUF4384 domain-containing protein</fullName>
    </recommendedName>
</protein>
<reference evidence="2 3" key="1">
    <citation type="journal article" date="2010" name="Proc. Natl. Acad. Sci. U.S.A.">
        <title>A Nitrospira metagenome illuminates the physiology and evolution of globally important nitrite-oxidizing bacteria.</title>
        <authorList>
            <person name="Lucker S."/>
            <person name="Wagner M."/>
            <person name="Maixner F."/>
            <person name="Pelletier E."/>
            <person name="Koch H."/>
            <person name="Vacherie B."/>
            <person name="Rattei T."/>
            <person name="Sinninghe Damste J."/>
            <person name="Spieck E."/>
            <person name="Le Paslier D."/>
            <person name="Daims H."/>
        </authorList>
    </citation>
    <scope>NUCLEOTIDE SEQUENCE [LARGE SCALE GENOMIC DNA]</scope>
</reference>
<organism evidence="2 3">
    <name type="scientific">Nitrospira defluvii</name>
    <dbReference type="NCBI Taxonomy" id="330214"/>
    <lineage>
        <taxon>Bacteria</taxon>
        <taxon>Pseudomonadati</taxon>
        <taxon>Nitrospirota</taxon>
        <taxon>Nitrospiria</taxon>
        <taxon>Nitrospirales</taxon>
        <taxon>Nitrospiraceae</taxon>
        <taxon>Nitrospira</taxon>
    </lineage>
</organism>
<sequence>MSSSARLKRVMSAGCIVVLIPVLWMGFARASQPSGDPGPAEPVRGSACYKYGDNETPIQAKRAATSLAQEDAVRLHRVFVQSSSKVKNLQLEEDIVQTASAAMLEQVRVEKEATHGQEICITITARMSPVSIDELIKQRINAKEISQQAQTPMVAASAGFGLRIWTNRDDGRFSEGDELIIHVQSDRDGYLKLDYFQADGCVVHLVPNLYRGEASIKGGQTYSFGSATSPEQFTVTGPFGVETIKAIVGVKPFDPSLQGKSTECDDGRAYVQGLQQGLRGLKVSGVEKALSLTTVSRAVEGYRKDRHPGLGP</sequence>
<proteinExistence type="predicted"/>
<dbReference type="eggNOG" id="COG3409">
    <property type="taxonomic scope" value="Bacteria"/>
</dbReference>
<accession>D8PET8</accession>